<comment type="caution">
    <text evidence="2">The sequence shown here is derived from an EMBL/GenBank/DDBJ whole genome shotgun (WGS) entry which is preliminary data.</text>
</comment>
<feature type="signal peptide" evidence="1">
    <location>
        <begin position="1"/>
        <end position="21"/>
    </location>
</feature>
<name>A0A6V7UIX3_MELEN</name>
<protein>
    <submittedName>
        <fullName evidence="2">Uncharacterized protein</fullName>
    </submittedName>
</protein>
<evidence type="ECO:0000313" key="2">
    <source>
        <dbReference type="EMBL" id="CAD2158878.1"/>
    </source>
</evidence>
<proteinExistence type="predicted"/>
<keyword evidence="1" id="KW-0732">Signal</keyword>
<dbReference type="EMBL" id="CAJEWN010000072">
    <property type="protein sequence ID" value="CAD2158878.1"/>
    <property type="molecule type" value="Genomic_DNA"/>
</dbReference>
<accession>A0A6V7UIX3</accession>
<evidence type="ECO:0000256" key="1">
    <source>
        <dbReference type="SAM" id="SignalP"/>
    </source>
</evidence>
<reference evidence="2 3" key="1">
    <citation type="submission" date="2020-08" db="EMBL/GenBank/DDBJ databases">
        <authorList>
            <person name="Koutsovoulos G."/>
            <person name="Danchin GJ E."/>
        </authorList>
    </citation>
    <scope>NUCLEOTIDE SEQUENCE [LARGE SCALE GENOMIC DNA]</scope>
</reference>
<feature type="chain" id="PRO_5028263144" evidence="1">
    <location>
        <begin position="22"/>
        <end position="120"/>
    </location>
</feature>
<sequence length="120" mass="14718">MSTAITFGLIVLVFILHLKMEYYFENKFVRIEDNFENKLVKLEDNFQKNYHVCYKRMDTLEYNFFEQKSESKEQFTKLLFKIEMIQRDLTFQNEKITKLATEIKLLKQKTHKLLLHQNLR</sequence>
<evidence type="ECO:0000313" key="3">
    <source>
        <dbReference type="Proteomes" id="UP000580250"/>
    </source>
</evidence>
<gene>
    <name evidence="2" type="ORF">MENT_LOCUS13402</name>
</gene>
<dbReference type="AlphaFoldDB" id="A0A6V7UIX3"/>
<dbReference type="Proteomes" id="UP000580250">
    <property type="component" value="Unassembled WGS sequence"/>
</dbReference>
<organism evidence="2 3">
    <name type="scientific">Meloidogyne enterolobii</name>
    <name type="common">Root-knot nematode worm</name>
    <name type="synonym">Meloidogyne mayaguensis</name>
    <dbReference type="NCBI Taxonomy" id="390850"/>
    <lineage>
        <taxon>Eukaryota</taxon>
        <taxon>Metazoa</taxon>
        <taxon>Ecdysozoa</taxon>
        <taxon>Nematoda</taxon>
        <taxon>Chromadorea</taxon>
        <taxon>Rhabditida</taxon>
        <taxon>Tylenchina</taxon>
        <taxon>Tylenchomorpha</taxon>
        <taxon>Tylenchoidea</taxon>
        <taxon>Meloidogynidae</taxon>
        <taxon>Meloidogyninae</taxon>
        <taxon>Meloidogyne</taxon>
    </lineage>
</organism>